<dbReference type="InParanoid" id="A0A162ZDI4"/>
<evidence type="ECO:0000256" key="5">
    <source>
        <dbReference type="ARBA" id="ARBA00023242"/>
    </source>
</evidence>
<keyword evidence="3" id="KW-0863">Zinc-finger</keyword>
<evidence type="ECO:0000256" key="1">
    <source>
        <dbReference type="ARBA" id="ARBA00004123"/>
    </source>
</evidence>
<gene>
    <name evidence="8" type="ORF">PHYBLDRAFT_69884</name>
</gene>
<organism evidence="8 9">
    <name type="scientific">Phycomyces blakesleeanus (strain ATCC 8743b / DSM 1359 / FGSC 10004 / NBRC 33097 / NRRL 1555)</name>
    <dbReference type="NCBI Taxonomy" id="763407"/>
    <lineage>
        <taxon>Eukaryota</taxon>
        <taxon>Fungi</taxon>
        <taxon>Fungi incertae sedis</taxon>
        <taxon>Mucoromycota</taxon>
        <taxon>Mucoromycotina</taxon>
        <taxon>Mucoromycetes</taxon>
        <taxon>Mucorales</taxon>
        <taxon>Phycomycetaceae</taxon>
        <taxon>Phycomyces</taxon>
    </lineage>
</organism>
<dbReference type="InterPro" id="IPR036957">
    <property type="entry name" value="Znf_PARP_sf"/>
</dbReference>
<dbReference type="RefSeq" id="XP_018284081.1">
    <property type="nucleotide sequence ID" value="XM_018442179.1"/>
</dbReference>
<evidence type="ECO:0000256" key="2">
    <source>
        <dbReference type="ARBA" id="ARBA00022723"/>
    </source>
</evidence>
<dbReference type="GO" id="GO:0008270">
    <property type="term" value="F:zinc ion binding"/>
    <property type="evidence" value="ECO:0007669"/>
    <property type="project" value="UniProtKB-KW"/>
</dbReference>
<dbReference type="GO" id="GO:0003677">
    <property type="term" value="F:DNA binding"/>
    <property type="evidence" value="ECO:0007669"/>
    <property type="project" value="InterPro"/>
</dbReference>
<name>A0A162ZDI4_PHYB8</name>
<evidence type="ECO:0000313" key="8">
    <source>
        <dbReference type="EMBL" id="OAD66041.1"/>
    </source>
</evidence>
<feature type="compositionally biased region" description="Basic and acidic residues" evidence="6">
    <location>
        <begin position="155"/>
        <end position="208"/>
    </location>
</feature>
<feature type="region of interest" description="Disordered" evidence="6">
    <location>
        <begin position="107"/>
        <end position="208"/>
    </location>
</feature>
<dbReference type="PROSITE" id="PS50064">
    <property type="entry name" value="ZF_PARP_2"/>
    <property type="match status" value="1"/>
</dbReference>
<reference evidence="9" key="1">
    <citation type="submission" date="2015-06" db="EMBL/GenBank/DDBJ databases">
        <title>Expansion of signal transduction pathways in fungi by whole-genome duplication.</title>
        <authorList>
            <consortium name="DOE Joint Genome Institute"/>
            <person name="Corrochano L.M."/>
            <person name="Kuo A."/>
            <person name="Marcet-Houben M."/>
            <person name="Polaino S."/>
            <person name="Salamov A."/>
            <person name="Villalobos J.M."/>
            <person name="Alvarez M.I."/>
            <person name="Avalos J."/>
            <person name="Benito E.P."/>
            <person name="Benoit I."/>
            <person name="Burger G."/>
            <person name="Camino L.P."/>
            <person name="Canovas D."/>
            <person name="Cerda-Olmedo E."/>
            <person name="Cheng J.-F."/>
            <person name="Dominguez A."/>
            <person name="Elias M."/>
            <person name="Eslava A.P."/>
            <person name="Glaser F."/>
            <person name="Grimwood J."/>
            <person name="Gutierrez G."/>
            <person name="Heitman J."/>
            <person name="Henrissat B."/>
            <person name="Iturriaga E.A."/>
            <person name="Lang B.F."/>
            <person name="Lavin J.L."/>
            <person name="Lee S."/>
            <person name="Li W."/>
            <person name="Lindquist E."/>
            <person name="Lopez-Garcia S."/>
            <person name="Luque E.M."/>
            <person name="Marcos A.T."/>
            <person name="Martin J."/>
            <person name="McCluskey K."/>
            <person name="Medina H.R."/>
            <person name="Miralles-Duran A."/>
            <person name="Miyazaki A."/>
            <person name="Munoz-Torres E."/>
            <person name="Oguiza J.A."/>
            <person name="Ohm R."/>
            <person name="Olmedo M."/>
            <person name="Orejas M."/>
            <person name="Ortiz-Castellanos L."/>
            <person name="Pisabarro A.G."/>
            <person name="Rodriguez-Romero J."/>
            <person name="Ruiz-Herrera J."/>
            <person name="Ruiz-Vazquez R."/>
            <person name="Sanz C."/>
            <person name="Schackwitz W."/>
            <person name="Schmutz J."/>
            <person name="Shahriari M."/>
            <person name="Shelest E."/>
            <person name="Silva-Franco F."/>
            <person name="Soanes D."/>
            <person name="Syed K."/>
            <person name="Tagua V.G."/>
            <person name="Talbot N.J."/>
            <person name="Thon M."/>
            <person name="De vries R.P."/>
            <person name="Wiebenga A."/>
            <person name="Yadav J.S."/>
            <person name="Braun E.L."/>
            <person name="Baker S."/>
            <person name="Garre V."/>
            <person name="Horwitz B."/>
            <person name="Torres-Martinez S."/>
            <person name="Idnurm A."/>
            <person name="Herrera-Estrella A."/>
            <person name="Gabaldon T."/>
            <person name="Grigoriev I.V."/>
        </authorList>
    </citation>
    <scope>NUCLEOTIDE SEQUENCE [LARGE SCALE GENOMIC DNA]</scope>
    <source>
        <strain evidence="9">NRRL 1555(-)</strain>
    </source>
</reference>
<dbReference type="AlphaFoldDB" id="A0A162ZDI4"/>
<dbReference type="OrthoDB" id="2384641at2759"/>
<dbReference type="GeneID" id="29003085"/>
<dbReference type="SMART" id="SM01336">
    <property type="entry name" value="zf-PARP"/>
    <property type="match status" value="1"/>
</dbReference>
<dbReference type="GO" id="GO:0005634">
    <property type="term" value="C:nucleus"/>
    <property type="evidence" value="ECO:0007669"/>
    <property type="project" value="UniProtKB-SubCell"/>
</dbReference>
<evidence type="ECO:0000313" key="9">
    <source>
        <dbReference type="Proteomes" id="UP000077315"/>
    </source>
</evidence>
<keyword evidence="2" id="KW-0479">Metal-binding</keyword>
<feature type="domain" description="PARP-type" evidence="7">
    <location>
        <begin position="13"/>
        <end position="100"/>
    </location>
</feature>
<evidence type="ECO:0000256" key="6">
    <source>
        <dbReference type="SAM" id="MobiDB-lite"/>
    </source>
</evidence>
<dbReference type="STRING" id="763407.A0A162ZDI4"/>
<dbReference type="InterPro" id="IPR001510">
    <property type="entry name" value="Znf_PARP"/>
</dbReference>
<protein>
    <recommendedName>
        <fullName evidence="7">PARP-type domain-containing protein</fullName>
    </recommendedName>
</protein>
<dbReference type="Proteomes" id="UP000077315">
    <property type="component" value="Unassembled WGS sequence"/>
</dbReference>
<dbReference type="EMBL" id="KV441006">
    <property type="protein sequence ID" value="OAD66041.1"/>
    <property type="molecule type" value="Genomic_DNA"/>
</dbReference>
<keyword evidence="4" id="KW-0862">Zinc</keyword>
<dbReference type="SUPFAM" id="SSF57716">
    <property type="entry name" value="Glucocorticoid receptor-like (DNA-binding domain)"/>
    <property type="match status" value="1"/>
</dbReference>
<evidence type="ECO:0000256" key="4">
    <source>
        <dbReference type="ARBA" id="ARBA00022833"/>
    </source>
</evidence>
<accession>A0A162ZDI4</accession>
<evidence type="ECO:0000256" key="3">
    <source>
        <dbReference type="ARBA" id="ARBA00022771"/>
    </source>
</evidence>
<keyword evidence="9" id="KW-1185">Reference proteome</keyword>
<dbReference type="VEuPathDB" id="FungiDB:PHYBLDRAFT_69884"/>
<comment type="subcellular location">
    <subcellularLocation>
        <location evidence="1">Nucleus</location>
    </subcellularLocation>
</comment>
<evidence type="ECO:0000259" key="7">
    <source>
        <dbReference type="PROSITE" id="PS50064"/>
    </source>
</evidence>
<proteinExistence type="predicted"/>
<dbReference type="Gene3D" id="3.30.1740.10">
    <property type="entry name" value="Zinc finger, PARP-type"/>
    <property type="match status" value="1"/>
</dbReference>
<dbReference type="Pfam" id="PF00645">
    <property type="entry name" value="zf-PARP"/>
    <property type="match status" value="1"/>
</dbReference>
<sequence>MADSTSSGPIITYCVEYAETQLSVCKSCNRVIPAKSLRVGELFRKNKKEKKKQAKYSWWHFKCWTVPKVLTVLPIEQFRGYPALGKKDQERVERVIKHGEGASWKSVNEKVVKEGEEEEEEEEKPKKKQKISKEADEDVDLTDILTGVQANNKSADSKAKKTKNAEKAGKTEKAVKGTKTEKPATKKKAKAEAPKVEEEPKQVLLPKEDQLELENIANEIQASFKADQKAKRSRA</sequence>
<keyword evidence="5" id="KW-0539">Nucleus</keyword>